<evidence type="ECO:0000313" key="1">
    <source>
        <dbReference type="EMBL" id="KAK6796653.1"/>
    </source>
</evidence>
<reference evidence="1 2" key="1">
    <citation type="submission" date="2024-02" db="EMBL/GenBank/DDBJ databases">
        <title>de novo genome assembly of Solanum bulbocastanum strain 11H21.</title>
        <authorList>
            <person name="Hosaka A.J."/>
        </authorList>
    </citation>
    <scope>NUCLEOTIDE SEQUENCE [LARGE SCALE GENOMIC DNA]</scope>
    <source>
        <tissue evidence="1">Young leaves</tissue>
    </source>
</reference>
<name>A0AAN8TXK1_SOLBU</name>
<comment type="caution">
    <text evidence="1">The sequence shown here is derived from an EMBL/GenBank/DDBJ whole genome shotgun (WGS) entry which is preliminary data.</text>
</comment>
<dbReference type="Proteomes" id="UP001371456">
    <property type="component" value="Unassembled WGS sequence"/>
</dbReference>
<accession>A0AAN8TXK1</accession>
<evidence type="ECO:0000313" key="2">
    <source>
        <dbReference type="Proteomes" id="UP001371456"/>
    </source>
</evidence>
<sequence>MYLLLMIMKKLFLLLTLSIIVKPIMFNVSMGLMSS</sequence>
<dbReference type="EMBL" id="JBANQN010000002">
    <property type="protein sequence ID" value="KAK6796653.1"/>
    <property type="molecule type" value="Genomic_DNA"/>
</dbReference>
<organism evidence="1 2">
    <name type="scientific">Solanum bulbocastanum</name>
    <name type="common">Wild potato</name>
    <dbReference type="NCBI Taxonomy" id="147425"/>
    <lineage>
        <taxon>Eukaryota</taxon>
        <taxon>Viridiplantae</taxon>
        <taxon>Streptophyta</taxon>
        <taxon>Embryophyta</taxon>
        <taxon>Tracheophyta</taxon>
        <taxon>Spermatophyta</taxon>
        <taxon>Magnoliopsida</taxon>
        <taxon>eudicotyledons</taxon>
        <taxon>Gunneridae</taxon>
        <taxon>Pentapetalae</taxon>
        <taxon>asterids</taxon>
        <taxon>lamiids</taxon>
        <taxon>Solanales</taxon>
        <taxon>Solanaceae</taxon>
        <taxon>Solanoideae</taxon>
        <taxon>Solaneae</taxon>
        <taxon>Solanum</taxon>
    </lineage>
</organism>
<proteinExistence type="predicted"/>
<keyword evidence="2" id="KW-1185">Reference proteome</keyword>
<protein>
    <submittedName>
        <fullName evidence="1">Uncharacterized protein</fullName>
    </submittedName>
</protein>
<dbReference type="AlphaFoldDB" id="A0AAN8TXK1"/>
<gene>
    <name evidence="1" type="ORF">RDI58_004354</name>
</gene>